<dbReference type="GO" id="GO:0006508">
    <property type="term" value="P:proteolysis"/>
    <property type="evidence" value="ECO:0007669"/>
    <property type="project" value="InterPro"/>
</dbReference>
<evidence type="ECO:0000259" key="2">
    <source>
        <dbReference type="Pfam" id="PF00326"/>
    </source>
</evidence>
<keyword evidence="1" id="KW-0378">Hydrolase</keyword>
<dbReference type="InterPro" id="IPR029058">
    <property type="entry name" value="AB_hydrolase_fold"/>
</dbReference>
<dbReference type="Gene3D" id="3.40.50.1820">
    <property type="entry name" value="alpha/beta hydrolase"/>
    <property type="match status" value="1"/>
</dbReference>
<feature type="non-terminal residue" evidence="3">
    <location>
        <position position="585"/>
    </location>
</feature>
<gene>
    <name evidence="3" type="ORF">ENO08_01795</name>
</gene>
<reference evidence="3" key="1">
    <citation type="journal article" date="2020" name="mSystems">
        <title>Genome- and Community-Level Interaction Insights into Carbon Utilization and Element Cycling Functions of Hydrothermarchaeota in Hydrothermal Sediment.</title>
        <authorList>
            <person name="Zhou Z."/>
            <person name="Liu Y."/>
            <person name="Xu W."/>
            <person name="Pan J."/>
            <person name="Luo Z.H."/>
            <person name="Li M."/>
        </authorList>
    </citation>
    <scope>NUCLEOTIDE SEQUENCE [LARGE SCALE GENOMIC DNA]</scope>
    <source>
        <strain evidence="3">SpSt-1233</strain>
    </source>
</reference>
<dbReference type="EMBL" id="DSEC01000128">
    <property type="protein sequence ID" value="HER43174.1"/>
    <property type="molecule type" value="Genomic_DNA"/>
</dbReference>
<protein>
    <submittedName>
        <fullName evidence="3">S9 family peptidase</fullName>
    </submittedName>
</protein>
<feature type="non-terminal residue" evidence="3">
    <location>
        <position position="1"/>
    </location>
</feature>
<dbReference type="GO" id="GO:0004252">
    <property type="term" value="F:serine-type endopeptidase activity"/>
    <property type="evidence" value="ECO:0007669"/>
    <property type="project" value="TreeGrafter"/>
</dbReference>
<dbReference type="InterPro" id="IPR001375">
    <property type="entry name" value="Peptidase_S9_cat"/>
</dbReference>
<evidence type="ECO:0000256" key="1">
    <source>
        <dbReference type="ARBA" id="ARBA00022801"/>
    </source>
</evidence>
<name>A0A7V2F369_UNCEI</name>
<dbReference type="Proteomes" id="UP000886069">
    <property type="component" value="Unassembled WGS sequence"/>
</dbReference>
<dbReference type="PANTHER" id="PTHR42776">
    <property type="entry name" value="SERINE PEPTIDASE S9 FAMILY MEMBER"/>
    <property type="match status" value="1"/>
</dbReference>
<feature type="domain" description="Peptidase S9 prolyl oligopeptidase catalytic" evidence="2">
    <location>
        <begin position="233"/>
        <end position="436"/>
    </location>
</feature>
<accession>A0A7V2F369</accession>
<organism evidence="3">
    <name type="scientific">Eiseniibacteriota bacterium</name>
    <dbReference type="NCBI Taxonomy" id="2212470"/>
    <lineage>
        <taxon>Bacteria</taxon>
        <taxon>Candidatus Eiseniibacteriota</taxon>
    </lineage>
</organism>
<proteinExistence type="predicted"/>
<comment type="caution">
    <text evidence="3">The sequence shown here is derived from an EMBL/GenBank/DDBJ whole genome shotgun (WGS) entry which is preliminary data.</text>
</comment>
<dbReference type="Pfam" id="PF00326">
    <property type="entry name" value="Peptidase_S9"/>
    <property type="match status" value="1"/>
</dbReference>
<dbReference type="SUPFAM" id="SSF82171">
    <property type="entry name" value="DPP6 N-terminal domain-like"/>
    <property type="match status" value="1"/>
</dbReference>
<dbReference type="AlphaFoldDB" id="A0A7V2F369"/>
<sequence length="585" mass="65590">LMDLRDQSVETLFEGKWLGAAQWSPGGKNILVTGGPSTFGDEGIDLPEGVIPNDYDTQVYIFDLETKRAESITRDFDPAVNRAFWAEFDGNIYLVAEDTEYVRLYRYEPKKKKFTPLDIGVDVIGSGDIAETGPVGVFTGSGAEHPQRVYSVELKSSKPKARMIDDPGAALFRNVRLGKVEPWDFVSSGGYDIVGRIHYPPDFDAEKRYPCIVYYYGGTSPVDRTFGGRYPKNLWAAMGYVVYVIQPSGATGFGQEWSARHVNEWGAIVADEIIEGTKKFLEAHPFVDPGSVGCIGASFGGFMTQLLVTKTDIYAAAVSHAGISMIPSYWGEGYWGYAYNAVAAAESYPWNNPKLYVDRSPLFHADRIVTPLLLLHGGSDTNVPPGESEQMYTALKILGREVEYLRFAGENHFILDYKKRKIWNDAIISWFDRFLKGEPEWWNSMYPPIDETEDPGELETASVEIEGRGTVIFGNVTRAGILERLDDWDNEYYRYEPDAETVAKLEDNMPDVDIKIVFGSWCGDSQREVPRLWKILDQIGYPVDEVSMMAVGSSSFTPEMGIDQRLLDWSAAVKKRYAVERVATI</sequence>
<evidence type="ECO:0000313" key="3">
    <source>
        <dbReference type="EMBL" id="HER43174.1"/>
    </source>
</evidence>
<dbReference type="SUPFAM" id="SSF53474">
    <property type="entry name" value="alpha/beta-Hydrolases"/>
    <property type="match status" value="1"/>
</dbReference>
<dbReference type="PANTHER" id="PTHR42776:SF27">
    <property type="entry name" value="DIPEPTIDYL PEPTIDASE FAMILY MEMBER 6"/>
    <property type="match status" value="1"/>
</dbReference>